<gene>
    <name evidence="2" type="ORF">S06H3_59298</name>
</gene>
<sequence>MFVNKAFKFKLEPTAEQEIMLNKTAGCCRFVYNYFLKLNINQYEKDKTFVFNHQMVTMLPELKKQFSFLSEIFSQSLQTAVRNLSTSFNNFFHKQNA</sequence>
<accession>X1NW72</accession>
<dbReference type="AlphaFoldDB" id="X1NW72"/>
<feature type="domain" description="Transposase putative helix-turn-helix" evidence="1">
    <location>
        <begin position="1"/>
        <end position="47"/>
    </location>
</feature>
<evidence type="ECO:0000313" key="2">
    <source>
        <dbReference type="EMBL" id="GAI48302.1"/>
    </source>
</evidence>
<dbReference type="InterPro" id="IPR021027">
    <property type="entry name" value="Transposase_put_HTH"/>
</dbReference>
<reference evidence="2" key="1">
    <citation type="journal article" date="2014" name="Front. Microbiol.">
        <title>High frequency of phylogenetically diverse reductive dehalogenase-homologous genes in deep subseafloor sedimentary metagenomes.</title>
        <authorList>
            <person name="Kawai M."/>
            <person name="Futagami T."/>
            <person name="Toyoda A."/>
            <person name="Takaki Y."/>
            <person name="Nishi S."/>
            <person name="Hori S."/>
            <person name="Arai W."/>
            <person name="Tsubouchi T."/>
            <person name="Morono Y."/>
            <person name="Uchiyama I."/>
            <person name="Ito T."/>
            <person name="Fujiyama A."/>
            <person name="Inagaki F."/>
            <person name="Takami H."/>
        </authorList>
    </citation>
    <scope>NUCLEOTIDE SEQUENCE</scope>
    <source>
        <strain evidence="2">Expedition CK06-06</strain>
    </source>
</reference>
<feature type="non-terminal residue" evidence="2">
    <location>
        <position position="97"/>
    </location>
</feature>
<dbReference type="Pfam" id="PF12323">
    <property type="entry name" value="HTH_OrfB_IS605"/>
    <property type="match status" value="1"/>
</dbReference>
<name>X1NW72_9ZZZZ</name>
<dbReference type="EMBL" id="BARV01038508">
    <property type="protein sequence ID" value="GAI48302.1"/>
    <property type="molecule type" value="Genomic_DNA"/>
</dbReference>
<proteinExistence type="predicted"/>
<protein>
    <recommendedName>
        <fullName evidence="1">Transposase putative helix-turn-helix domain-containing protein</fullName>
    </recommendedName>
</protein>
<evidence type="ECO:0000259" key="1">
    <source>
        <dbReference type="Pfam" id="PF12323"/>
    </source>
</evidence>
<organism evidence="2">
    <name type="scientific">marine sediment metagenome</name>
    <dbReference type="NCBI Taxonomy" id="412755"/>
    <lineage>
        <taxon>unclassified sequences</taxon>
        <taxon>metagenomes</taxon>
        <taxon>ecological metagenomes</taxon>
    </lineage>
</organism>
<comment type="caution">
    <text evidence="2">The sequence shown here is derived from an EMBL/GenBank/DDBJ whole genome shotgun (WGS) entry which is preliminary data.</text>
</comment>